<proteinExistence type="predicted"/>
<organism evidence="4 5">
    <name type="scientific">Lysobacter niastensis</name>
    <dbReference type="NCBI Taxonomy" id="380629"/>
    <lineage>
        <taxon>Bacteria</taxon>
        <taxon>Pseudomonadati</taxon>
        <taxon>Pseudomonadota</taxon>
        <taxon>Gammaproteobacteria</taxon>
        <taxon>Lysobacterales</taxon>
        <taxon>Lysobacteraceae</taxon>
        <taxon>Lysobacter</taxon>
    </lineage>
</organism>
<feature type="chain" id="PRO_5047454494" evidence="2">
    <location>
        <begin position="22"/>
        <end position="236"/>
    </location>
</feature>
<dbReference type="PANTHER" id="PTHR34406:SF1">
    <property type="entry name" value="PROTEIN YCEI"/>
    <property type="match status" value="1"/>
</dbReference>
<feature type="domain" description="Lipid/polyisoprenoid-binding YceI-like" evidence="3">
    <location>
        <begin position="26"/>
        <end position="191"/>
    </location>
</feature>
<feature type="compositionally biased region" description="Pro residues" evidence="1">
    <location>
        <begin position="208"/>
        <end position="220"/>
    </location>
</feature>
<evidence type="ECO:0000313" key="4">
    <source>
        <dbReference type="EMBL" id="MDR7133743.1"/>
    </source>
</evidence>
<dbReference type="PANTHER" id="PTHR34406">
    <property type="entry name" value="PROTEIN YCEI"/>
    <property type="match status" value="1"/>
</dbReference>
<keyword evidence="2" id="KW-0732">Signal</keyword>
<dbReference type="EMBL" id="JAVDVY010000001">
    <property type="protein sequence ID" value="MDR7133743.1"/>
    <property type="molecule type" value="Genomic_DNA"/>
</dbReference>
<evidence type="ECO:0000256" key="2">
    <source>
        <dbReference type="SAM" id="SignalP"/>
    </source>
</evidence>
<reference evidence="4 5" key="1">
    <citation type="submission" date="2023-07" db="EMBL/GenBank/DDBJ databases">
        <title>Sorghum-associated microbial communities from plants grown in Nebraska, USA.</title>
        <authorList>
            <person name="Schachtman D."/>
        </authorList>
    </citation>
    <scope>NUCLEOTIDE SEQUENCE [LARGE SCALE GENOMIC DNA]</scope>
    <source>
        <strain evidence="4 5">BE198</strain>
    </source>
</reference>
<dbReference type="Pfam" id="PF04264">
    <property type="entry name" value="YceI"/>
    <property type="match status" value="1"/>
</dbReference>
<gene>
    <name evidence="4" type="ORF">J2X06_000927</name>
</gene>
<dbReference type="RefSeq" id="WP_430539491.1">
    <property type="nucleotide sequence ID" value="NZ_JAVDVY010000001.1"/>
</dbReference>
<comment type="caution">
    <text evidence="4">The sequence shown here is derived from an EMBL/GenBank/DDBJ whole genome shotgun (WGS) entry which is preliminary data.</text>
</comment>
<name>A0ABU1W822_9GAMM</name>
<sequence>MQRIAFPLLGLFLGAWSSAHAAGPEPFELDPVHTRVLFAVEHAGFSKALGTVSGSTGTLLFDRDNWNGARLDVHVPLQRLDLGDAKWNTAVLATNLLDGQRHPDAHYVSTTVEPVDADHAKVCGELTLRGVTRPLCLDVTLNAVKRHPLPPFRRTAGFSATGTLSRSDFGINAWKNVIGDSVELRIEAEAVHGGSSTQLPSEAESPPSAEPPIEPEPAPPASTEKTPPEPTPDPTP</sequence>
<feature type="region of interest" description="Disordered" evidence="1">
    <location>
        <begin position="192"/>
        <end position="236"/>
    </location>
</feature>
<evidence type="ECO:0000259" key="3">
    <source>
        <dbReference type="SMART" id="SM00867"/>
    </source>
</evidence>
<accession>A0ABU1W822</accession>
<evidence type="ECO:0000256" key="1">
    <source>
        <dbReference type="SAM" id="MobiDB-lite"/>
    </source>
</evidence>
<dbReference type="InterPro" id="IPR036761">
    <property type="entry name" value="TTHA0802/YceI-like_sf"/>
</dbReference>
<dbReference type="SMART" id="SM00867">
    <property type="entry name" value="YceI"/>
    <property type="match status" value="1"/>
</dbReference>
<protein>
    <submittedName>
        <fullName evidence="4">Polyisoprenoid-binding protein YceI</fullName>
    </submittedName>
</protein>
<evidence type="ECO:0000313" key="5">
    <source>
        <dbReference type="Proteomes" id="UP001251524"/>
    </source>
</evidence>
<keyword evidence="5" id="KW-1185">Reference proteome</keyword>
<dbReference type="InterPro" id="IPR007372">
    <property type="entry name" value="Lipid/polyisoprenoid-bd_YceI"/>
</dbReference>
<dbReference type="Gene3D" id="2.40.128.110">
    <property type="entry name" value="Lipid/polyisoprenoid-binding, YceI-like"/>
    <property type="match status" value="1"/>
</dbReference>
<feature type="signal peptide" evidence="2">
    <location>
        <begin position="1"/>
        <end position="21"/>
    </location>
</feature>
<dbReference type="SUPFAM" id="SSF101874">
    <property type="entry name" value="YceI-like"/>
    <property type="match status" value="1"/>
</dbReference>
<dbReference type="Proteomes" id="UP001251524">
    <property type="component" value="Unassembled WGS sequence"/>
</dbReference>